<dbReference type="GO" id="GO:0022857">
    <property type="term" value="F:transmembrane transporter activity"/>
    <property type="evidence" value="ECO:0007669"/>
    <property type="project" value="InterPro"/>
</dbReference>
<evidence type="ECO:0000256" key="4">
    <source>
        <dbReference type="ARBA" id="ARBA00022989"/>
    </source>
</evidence>
<evidence type="ECO:0000313" key="9">
    <source>
        <dbReference type="EMBL" id="GAP85392.2"/>
    </source>
</evidence>
<accession>A0A1W2TBS4</accession>
<dbReference type="PROSITE" id="PS50850">
    <property type="entry name" value="MFS"/>
    <property type="match status" value="1"/>
</dbReference>
<dbReference type="Proteomes" id="UP000054516">
    <property type="component" value="Unassembled WGS sequence"/>
</dbReference>
<feature type="transmembrane region" description="Helical" evidence="7">
    <location>
        <begin position="131"/>
        <end position="153"/>
    </location>
</feature>
<evidence type="ECO:0000256" key="1">
    <source>
        <dbReference type="ARBA" id="ARBA00004141"/>
    </source>
</evidence>
<dbReference type="EMBL" id="DF977455">
    <property type="protein sequence ID" value="GAP85392.2"/>
    <property type="molecule type" value="Genomic_DNA"/>
</dbReference>
<keyword evidence="10" id="KW-1185">Reference proteome</keyword>
<protein>
    <submittedName>
        <fullName evidence="9">Putative major facilitator superfamily general substrate</fullName>
    </submittedName>
</protein>
<evidence type="ECO:0000256" key="6">
    <source>
        <dbReference type="ARBA" id="ARBA00037968"/>
    </source>
</evidence>
<feature type="transmembrane region" description="Helical" evidence="7">
    <location>
        <begin position="198"/>
        <end position="220"/>
    </location>
</feature>
<dbReference type="InterPro" id="IPR011701">
    <property type="entry name" value="MFS"/>
</dbReference>
<dbReference type="OrthoDB" id="6730379at2759"/>
<dbReference type="PANTHER" id="PTHR43791:SF40">
    <property type="entry name" value="THIAMINE PATHWAY TRANSPORTER THI73"/>
    <property type="match status" value="1"/>
</dbReference>
<keyword evidence="5 7" id="KW-0472">Membrane</keyword>
<dbReference type="AlphaFoldDB" id="A0A1W2TBS4"/>
<reference evidence="9" key="1">
    <citation type="submission" date="2016-03" db="EMBL/GenBank/DDBJ databases">
        <title>Draft genome sequence of Rosellinia necatrix.</title>
        <authorList>
            <person name="Kanematsu S."/>
        </authorList>
    </citation>
    <scope>NUCLEOTIDE SEQUENCE [LARGE SCALE GENOMIC DNA]</scope>
    <source>
        <strain evidence="9">W97</strain>
    </source>
</reference>
<feature type="transmembrane region" description="Helical" evidence="7">
    <location>
        <begin position="359"/>
        <end position="380"/>
    </location>
</feature>
<evidence type="ECO:0000313" key="10">
    <source>
        <dbReference type="Proteomes" id="UP000054516"/>
    </source>
</evidence>
<dbReference type="STRING" id="77044.A0A1W2TBS4"/>
<dbReference type="Pfam" id="PF07690">
    <property type="entry name" value="MFS_1"/>
    <property type="match status" value="1"/>
</dbReference>
<dbReference type="InterPro" id="IPR036259">
    <property type="entry name" value="MFS_trans_sf"/>
</dbReference>
<keyword evidence="2" id="KW-0813">Transport</keyword>
<dbReference type="FunFam" id="1.20.1250.20:FF:000064">
    <property type="entry name" value="MFS allantoate transporter"/>
    <property type="match status" value="1"/>
</dbReference>
<evidence type="ECO:0000256" key="3">
    <source>
        <dbReference type="ARBA" id="ARBA00022692"/>
    </source>
</evidence>
<dbReference type="SUPFAM" id="SSF103473">
    <property type="entry name" value="MFS general substrate transporter"/>
    <property type="match status" value="1"/>
</dbReference>
<feature type="transmembrane region" description="Helical" evidence="7">
    <location>
        <begin position="392"/>
        <end position="413"/>
    </location>
</feature>
<feature type="transmembrane region" description="Helical" evidence="7">
    <location>
        <begin position="104"/>
        <end position="124"/>
    </location>
</feature>
<feature type="domain" description="Major facilitator superfamily (MFS) profile" evidence="8">
    <location>
        <begin position="39"/>
        <end position="492"/>
    </location>
</feature>
<comment type="similarity">
    <text evidence="6">Belongs to the major facilitator superfamily. Allantoate permease family.</text>
</comment>
<dbReference type="GO" id="GO:0016020">
    <property type="term" value="C:membrane"/>
    <property type="evidence" value="ECO:0007669"/>
    <property type="project" value="UniProtKB-SubCell"/>
</dbReference>
<dbReference type="InterPro" id="IPR020846">
    <property type="entry name" value="MFS_dom"/>
</dbReference>
<comment type="subcellular location">
    <subcellularLocation>
        <location evidence="1">Membrane</location>
        <topology evidence="1">Multi-pass membrane protein</topology>
    </subcellularLocation>
</comment>
<feature type="transmembrane region" description="Helical" evidence="7">
    <location>
        <begin position="39"/>
        <end position="57"/>
    </location>
</feature>
<organism evidence="9">
    <name type="scientific">Rosellinia necatrix</name>
    <name type="common">White root-rot fungus</name>
    <dbReference type="NCBI Taxonomy" id="77044"/>
    <lineage>
        <taxon>Eukaryota</taxon>
        <taxon>Fungi</taxon>
        <taxon>Dikarya</taxon>
        <taxon>Ascomycota</taxon>
        <taxon>Pezizomycotina</taxon>
        <taxon>Sordariomycetes</taxon>
        <taxon>Xylariomycetidae</taxon>
        <taxon>Xylariales</taxon>
        <taxon>Xylariaceae</taxon>
        <taxon>Rosellinia</taxon>
    </lineage>
</organism>
<proteinExistence type="inferred from homology"/>
<feature type="transmembrane region" description="Helical" evidence="7">
    <location>
        <begin position="332"/>
        <end position="352"/>
    </location>
</feature>
<feature type="transmembrane region" description="Helical" evidence="7">
    <location>
        <begin position="266"/>
        <end position="293"/>
    </location>
</feature>
<evidence type="ECO:0000256" key="5">
    <source>
        <dbReference type="ARBA" id="ARBA00023136"/>
    </source>
</evidence>
<keyword evidence="3 7" id="KW-0812">Transmembrane</keyword>
<gene>
    <name evidence="9" type="ORF">SAMD00023353_1001210</name>
</gene>
<dbReference type="Gene3D" id="1.20.1250.20">
    <property type="entry name" value="MFS general substrate transporter like domains"/>
    <property type="match status" value="1"/>
</dbReference>
<name>A0A1W2TBS4_ROSNE</name>
<feature type="transmembrane region" description="Helical" evidence="7">
    <location>
        <begin position="305"/>
        <end position="326"/>
    </location>
</feature>
<evidence type="ECO:0000259" key="8">
    <source>
        <dbReference type="PROSITE" id="PS50850"/>
    </source>
</evidence>
<feature type="transmembrane region" description="Helical" evidence="7">
    <location>
        <begin position="78"/>
        <end position="98"/>
    </location>
</feature>
<feature type="transmembrane region" description="Helical" evidence="7">
    <location>
        <begin position="165"/>
        <end position="186"/>
    </location>
</feature>
<keyword evidence="4 7" id="KW-1133">Transmembrane helix</keyword>
<dbReference type="OMA" id="SWRIMFV"/>
<evidence type="ECO:0000256" key="7">
    <source>
        <dbReference type="SAM" id="Phobius"/>
    </source>
</evidence>
<evidence type="ECO:0000256" key="2">
    <source>
        <dbReference type="ARBA" id="ARBA00022448"/>
    </source>
</evidence>
<feature type="transmembrane region" description="Helical" evidence="7">
    <location>
        <begin position="425"/>
        <end position="447"/>
    </location>
</feature>
<dbReference type="PANTHER" id="PTHR43791">
    <property type="entry name" value="PERMEASE-RELATED"/>
    <property type="match status" value="1"/>
</dbReference>
<sequence>MDSQDKNTRCDGTELLTEPYLPPTGVDDKVLYRKIDAHIIPLMFASYFLQFLDKVLINYANIMGLQQDLGMHGQQFSWLATAFFIAYSIAEFPQGWLLQKFPPATVLGVNVLLWGILVGSTAACQNFAGLVAVRTLLGACEAVITPALILITSQWYTRRESTPRYGIWYCGLGGGQIAGGLVSFAAQHGPKMASLSGWRIMFIAVGIFNLVIAALILLLLPDTPDTASWLTKKEKTRVREKLALDQAGTGRKVFRKAALFEALSDIHVWILFLLTVLIVIPSGVVTSFSATLIAGFGYDSKSAALLNIPSGVVSIIATLGCTYAILIDFPRWLGIVLLMVPTLIGAGLLSFYKGTKGGVLAGIYLINFVVAPLALVYALAGVNTQGYTKKVTMNGVIAVGFGIANIIGPQTFLSWEAPEYISAKITIFAVNGAVIIVAIVLRLLYGWRNTPRIGERRTELHALRSGRIDIRALEKLEGEETDMRNKAFVYVY</sequence>